<feature type="domain" description="K Homology" evidence="4">
    <location>
        <begin position="153"/>
        <end position="265"/>
    </location>
</feature>
<dbReference type="PROSITE" id="PS50084">
    <property type="entry name" value="KH_TYPE_1"/>
    <property type="match status" value="4"/>
</dbReference>
<evidence type="ECO:0000313" key="5">
    <source>
        <dbReference type="EMBL" id="KAL3783876.1"/>
    </source>
</evidence>
<dbReference type="AlphaFoldDB" id="A0ABD3P914"/>
<evidence type="ECO:0000256" key="1">
    <source>
        <dbReference type="ARBA" id="ARBA00022737"/>
    </source>
</evidence>
<evidence type="ECO:0000256" key="3">
    <source>
        <dbReference type="SAM" id="Coils"/>
    </source>
</evidence>
<comment type="caution">
    <text evidence="5">The sequence shown here is derived from an EMBL/GenBank/DDBJ whole genome shotgun (WGS) entry which is preliminary data.</text>
</comment>
<dbReference type="EMBL" id="JABMIG020000249">
    <property type="protein sequence ID" value="KAL3783876.1"/>
    <property type="molecule type" value="Genomic_DNA"/>
</dbReference>
<feature type="domain" description="K Homology" evidence="4">
    <location>
        <begin position="654"/>
        <end position="720"/>
    </location>
</feature>
<feature type="domain" description="K Homology" evidence="4">
    <location>
        <begin position="48"/>
        <end position="150"/>
    </location>
</feature>
<sequence>MHQSYFLEEVKTSNYGIEFDLLARMNRIILHGPPDKVEQAKADLLNLCGISKSCGLDSKQVSLVVEKTGKTIHGLSQKHAIIMDVSKVGKLINSSGASIKQNSVSNAIADGNGVLLFLYRNTSKDSPTITIKCACSVMEPVKSLIKKKINEFESKIITVSVPVEIIPAVIGKGGTKINSLRQKDRCHSRGRQISSREDLLAMQTQGPLSRSLGVLFGETGKEVMAQVAEFGCNVFSVSNDDSKLIIKGTKEGIAKTSGILKLFLAKNYIVEINVHLEDATLFFIGGAKSVLQNLELKHDVKASFGKDKGSLLLQGEYDSVQCTRKKMESFLYGGEGLAVCKFKVPEDAIGIIVGNGGSNLPKLELDFEGARINVPKDKNVYLRTGRLGEEVQGSIKIRGVNNDVRDAKALLAEHYTGSYSGFIDLDASHTIMKEPSHFERNKLSAGAEVSLDESEFLSESPAKRPVHKALFKSMDDPKKLAEIAAATGALIYLDSNLVSVVVRSDSPEDESTKALELVNARLAESEKVNYVFRLAKSDAWLLPIIIDKGRQSIKKIEAETGCIIDIFKDELSVVVCTESEDAVGLGKDVLESSNKGMCLFKMPDSVIPSFVGKGGVHIKQFSADYDVEIKRLRKHSSTIKITGKKVSIYKAKASHTGLTINVQEQFISAILGKGGETVKAIQKSTGCKIDVDRQNCTVTVREGTESNRQKATAELAAEKEKLRLEHAEIARCSAKLPVESVDPSPNQVRPVGLATSKSRLNSYAIEVSETATKEGRDLYLMLISGNETTDDQDNQWDSSTVSSSAAMISACNSNDGESDFHYHSISGFAVRI</sequence>
<gene>
    <name evidence="5" type="ORF">HJC23_007981</name>
</gene>
<dbReference type="PANTHER" id="PTHR10288">
    <property type="entry name" value="KH DOMAIN CONTAINING RNA BINDING PROTEIN"/>
    <property type="match status" value="1"/>
</dbReference>
<feature type="domain" description="K Homology" evidence="4">
    <location>
        <begin position="526"/>
        <end position="595"/>
    </location>
</feature>
<dbReference type="SMART" id="SM00322">
    <property type="entry name" value="KH"/>
    <property type="match status" value="5"/>
</dbReference>
<evidence type="ECO:0000313" key="6">
    <source>
        <dbReference type="Proteomes" id="UP001516023"/>
    </source>
</evidence>
<name>A0ABD3P914_9STRA</name>
<dbReference type="GO" id="GO:0003723">
    <property type="term" value="F:RNA binding"/>
    <property type="evidence" value="ECO:0007669"/>
    <property type="project" value="UniProtKB-UniRule"/>
</dbReference>
<feature type="domain" description="K Homology" evidence="4">
    <location>
        <begin position="336"/>
        <end position="416"/>
    </location>
</feature>
<evidence type="ECO:0000256" key="2">
    <source>
        <dbReference type="PROSITE-ProRule" id="PRU00117"/>
    </source>
</evidence>
<dbReference type="InterPro" id="IPR036612">
    <property type="entry name" value="KH_dom_type_1_sf"/>
</dbReference>
<dbReference type="Gene3D" id="3.30.1370.10">
    <property type="entry name" value="K Homology domain, type 1"/>
    <property type="match status" value="3"/>
</dbReference>
<dbReference type="SUPFAM" id="SSF54791">
    <property type="entry name" value="Eukaryotic type KH-domain (KH-domain type I)"/>
    <property type="match status" value="3"/>
</dbReference>
<proteinExistence type="predicted"/>
<keyword evidence="3" id="KW-0175">Coiled coil</keyword>
<keyword evidence="1" id="KW-0677">Repeat</keyword>
<accession>A0ABD3P914</accession>
<feature type="coiled-coil region" evidence="3">
    <location>
        <begin position="701"/>
        <end position="728"/>
    </location>
</feature>
<dbReference type="Proteomes" id="UP001516023">
    <property type="component" value="Unassembled WGS sequence"/>
</dbReference>
<dbReference type="Pfam" id="PF00013">
    <property type="entry name" value="KH_1"/>
    <property type="match status" value="4"/>
</dbReference>
<organism evidence="5 6">
    <name type="scientific">Cyclotella cryptica</name>
    <dbReference type="NCBI Taxonomy" id="29204"/>
    <lineage>
        <taxon>Eukaryota</taxon>
        <taxon>Sar</taxon>
        <taxon>Stramenopiles</taxon>
        <taxon>Ochrophyta</taxon>
        <taxon>Bacillariophyta</taxon>
        <taxon>Coscinodiscophyceae</taxon>
        <taxon>Thalassiosirophycidae</taxon>
        <taxon>Stephanodiscales</taxon>
        <taxon>Stephanodiscaceae</taxon>
        <taxon>Cyclotella</taxon>
    </lineage>
</organism>
<keyword evidence="2" id="KW-0694">RNA-binding</keyword>
<keyword evidence="6" id="KW-1185">Reference proteome</keyword>
<dbReference type="CDD" id="cd00105">
    <property type="entry name" value="KH-I"/>
    <property type="match status" value="2"/>
</dbReference>
<dbReference type="InterPro" id="IPR004087">
    <property type="entry name" value="KH_dom"/>
</dbReference>
<dbReference type="InterPro" id="IPR004088">
    <property type="entry name" value="KH_dom_type_1"/>
</dbReference>
<reference evidence="5 6" key="1">
    <citation type="journal article" date="2020" name="G3 (Bethesda)">
        <title>Improved Reference Genome for Cyclotella cryptica CCMP332, a Model for Cell Wall Morphogenesis, Salinity Adaptation, and Lipid Production in Diatoms (Bacillariophyta).</title>
        <authorList>
            <person name="Roberts W.R."/>
            <person name="Downey K.M."/>
            <person name="Ruck E.C."/>
            <person name="Traller J.C."/>
            <person name="Alverson A.J."/>
        </authorList>
    </citation>
    <scope>NUCLEOTIDE SEQUENCE [LARGE SCALE GENOMIC DNA]</scope>
    <source>
        <strain evidence="5 6">CCMP332</strain>
    </source>
</reference>
<evidence type="ECO:0000259" key="4">
    <source>
        <dbReference type="SMART" id="SM00322"/>
    </source>
</evidence>
<protein>
    <recommendedName>
        <fullName evidence="4">K Homology domain-containing protein</fullName>
    </recommendedName>
</protein>